<keyword evidence="4" id="KW-1185">Reference proteome</keyword>
<evidence type="ECO:0000313" key="4">
    <source>
        <dbReference type="Proteomes" id="UP000091820"/>
    </source>
</evidence>
<dbReference type="VEuPathDB" id="VectorBase:GBRI007826"/>
<dbReference type="Pfam" id="PF01683">
    <property type="entry name" value="EB"/>
    <property type="match status" value="1"/>
</dbReference>
<feature type="chain" id="PRO_5008400029" description="EB domain-containing protein" evidence="1">
    <location>
        <begin position="21"/>
        <end position="331"/>
    </location>
</feature>
<dbReference type="PANTHER" id="PTHR39069:SF4">
    <property type="entry name" value="LD24340P"/>
    <property type="match status" value="1"/>
</dbReference>
<proteinExistence type="predicted"/>
<evidence type="ECO:0000259" key="2">
    <source>
        <dbReference type="Pfam" id="PF01683"/>
    </source>
</evidence>
<sequence length="331" mass="37227">MEFWNLFIVLLAIVPNKVLSNELLELSCKDDMECKQFQHDGVQPKCIEGHCQCTTNAAEHIKCKPMKSKLSNIIGGNCPCTQLNAECYEDRCYCAIDFTPSTDKRRCLKKTAFLGDSCELDLQCQKTDYNAICPPDMKHCVCMEQFVNDNKQCLSTIGSKFKCKTTVECIKQFGNNSQCHTILQKCICSEGFVTAINNSVCLSASTYLKNCEENSQCIVTMGPGSKCIDGVCECDGKYYPEEINKNDTLQTVCTGEVELGQYCRLEQDCYNRYLNGSEQTMDCVYGECSCKFGFYSINNGICMRSSSASELSKLSIFLCFVFFIYFSNLSQ</sequence>
<feature type="domain" description="EB" evidence="2">
    <location>
        <begin position="198"/>
        <end position="241"/>
    </location>
</feature>
<dbReference type="Proteomes" id="UP000091820">
    <property type="component" value="Unassembled WGS sequence"/>
</dbReference>
<accession>A0A1A9W6B2</accession>
<dbReference type="EnsemblMetazoa" id="GBRI007826-RA">
    <property type="protein sequence ID" value="GBRI007826-PA"/>
    <property type="gene ID" value="GBRI007826"/>
</dbReference>
<evidence type="ECO:0000256" key="1">
    <source>
        <dbReference type="SAM" id="SignalP"/>
    </source>
</evidence>
<reference evidence="4" key="1">
    <citation type="submission" date="2014-03" db="EMBL/GenBank/DDBJ databases">
        <authorList>
            <person name="Aksoy S."/>
            <person name="Warren W."/>
            <person name="Wilson R.K."/>
        </authorList>
    </citation>
    <scope>NUCLEOTIDE SEQUENCE [LARGE SCALE GENOMIC DNA]</scope>
    <source>
        <strain evidence="4">IAEA</strain>
    </source>
</reference>
<dbReference type="STRING" id="37001.A0A1A9W6B2"/>
<dbReference type="PANTHER" id="PTHR39069">
    <property type="entry name" value="ECDYSONE-INDUCIBLE GENE E1, ISOFORM A"/>
    <property type="match status" value="1"/>
</dbReference>
<protein>
    <recommendedName>
        <fullName evidence="2">EB domain-containing protein</fullName>
    </recommendedName>
</protein>
<evidence type="ECO:0000313" key="3">
    <source>
        <dbReference type="EnsemblMetazoa" id="GBRI007826-PA"/>
    </source>
</evidence>
<dbReference type="AlphaFoldDB" id="A0A1A9W6B2"/>
<organism evidence="3 4">
    <name type="scientific">Glossina brevipalpis</name>
    <dbReference type="NCBI Taxonomy" id="37001"/>
    <lineage>
        <taxon>Eukaryota</taxon>
        <taxon>Metazoa</taxon>
        <taxon>Ecdysozoa</taxon>
        <taxon>Arthropoda</taxon>
        <taxon>Hexapoda</taxon>
        <taxon>Insecta</taxon>
        <taxon>Pterygota</taxon>
        <taxon>Neoptera</taxon>
        <taxon>Endopterygota</taxon>
        <taxon>Diptera</taxon>
        <taxon>Brachycera</taxon>
        <taxon>Muscomorpha</taxon>
        <taxon>Hippoboscoidea</taxon>
        <taxon>Glossinidae</taxon>
        <taxon>Glossina</taxon>
    </lineage>
</organism>
<feature type="signal peptide" evidence="1">
    <location>
        <begin position="1"/>
        <end position="20"/>
    </location>
</feature>
<reference evidence="3" key="2">
    <citation type="submission" date="2020-05" db="UniProtKB">
        <authorList>
            <consortium name="EnsemblMetazoa"/>
        </authorList>
    </citation>
    <scope>IDENTIFICATION</scope>
    <source>
        <strain evidence="3">IAEA</strain>
    </source>
</reference>
<dbReference type="InterPro" id="IPR006149">
    <property type="entry name" value="EB_dom"/>
</dbReference>
<name>A0A1A9W6B2_9MUSC</name>
<keyword evidence="1" id="KW-0732">Signal</keyword>